<dbReference type="PROSITE" id="PS50102">
    <property type="entry name" value="RRM"/>
    <property type="match status" value="1"/>
</dbReference>
<feature type="compositionally biased region" description="Low complexity" evidence="3">
    <location>
        <begin position="266"/>
        <end position="282"/>
    </location>
</feature>
<evidence type="ECO:0000313" key="5">
    <source>
        <dbReference type="EMBL" id="AWK28251.1"/>
    </source>
</evidence>
<dbReference type="SMART" id="SM00360">
    <property type="entry name" value="RRM"/>
    <property type="match status" value="1"/>
</dbReference>
<dbReference type="InterPro" id="IPR035979">
    <property type="entry name" value="RBD_domain_sf"/>
</dbReference>
<feature type="compositionally biased region" description="Low complexity" evidence="3">
    <location>
        <begin position="102"/>
        <end position="114"/>
    </location>
</feature>
<feature type="region of interest" description="Disordered" evidence="3">
    <location>
        <begin position="251"/>
        <end position="301"/>
    </location>
</feature>
<dbReference type="EMBL" id="MF942728">
    <property type="protein sequence ID" value="AWK28251.1"/>
    <property type="molecule type" value="Genomic_DNA"/>
</dbReference>
<evidence type="ECO:0000256" key="1">
    <source>
        <dbReference type="ARBA" id="ARBA00022884"/>
    </source>
</evidence>
<dbReference type="GO" id="GO:0003723">
    <property type="term" value="F:RNA binding"/>
    <property type="evidence" value="ECO:0007669"/>
    <property type="project" value="UniProtKB-UniRule"/>
</dbReference>
<keyword evidence="1 2" id="KW-0694">RNA-binding</keyword>
<protein>
    <submittedName>
        <fullName evidence="5">Transformer 2a</fullName>
    </submittedName>
</protein>
<evidence type="ECO:0000256" key="2">
    <source>
        <dbReference type="PROSITE-ProRule" id="PRU00176"/>
    </source>
</evidence>
<dbReference type="InterPro" id="IPR050441">
    <property type="entry name" value="RBM"/>
</dbReference>
<dbReference type="OrthoDB" id="439808at2759"/>
<evidence type="ECO:0000256" key="3">
    <source>
        <dbReference type="SAM" id="MobiDB-lite"/>
    </source>
</evidence>
<dbReference type="Pfam" id="PF00076">
    <property type="entry name" value="RRM_1"/>
    <property type="match status" value="1"/>
</dbReference>
<name>A0A2S1ZS19_NILLU</name>
<dbReference type="SUPFAM" id="SSF54928">
    <property type="entry name" value="RNA-binding domain, RBD"/>
    <property type="match status" value="1"/>
</dbReference>
<accession>A0A2S1ZS19</accession>
<dbReference type="PANTHER" id="PTHR48034">
    <property type="entry name" value="TRANSFORMER-2 SEX-DETERMINING PROTEIN-RELATED"/>
    <property type="match status" value="1"/>
</dbReference>
<dbReference type="InterPro" id="IPR012677">
    <property type="entry name" value="Nucleotide-bd_a/b_plait_sf"/>
</dbReference>
<dbReference type="AlphaFoldDB" id="A0A2S1ZS19"/>
<sequence length="301" mass="34827">MSDREDNEHILQVRIHSREGSVLSQESITEKKVIYRVNTSDHGGSNRGRSRSRSPVVMEEHKGRSRHEYSASRSRSRSHRSRHTGGSRYRSRSRSSRRYRTTSRYSYSRSHSGSVEADGFESHSRSPMSTRKRHIGNRDNPLPGRCLGVFGLNIYTTENQVLNIFSKYGPVDKVQIVIDAKSGRSRGFCFVYFKKVDDAKVAKEQCSGLELDGRRIRVDYSTTTRAHTPTPGIYMGKPTYMEERSYRGNRDYNDDYYGGGRGGGYRNSYRSSYRRSPSPYGRRGNRYFRSRSRSYSPPRRY</sequence>
<reference evidence="5" key="1">
    <citation type="submission" date="2017-09" db="EMBL/GenBank/DDBJ databases">
        <authorList>
            <person name="Ehlers B."/>
            <person name="Leendertz F.H."/>
        </authorList>
    </citation>
    <scope>NUCLEOTIDE SEQUENCE</scope>
    <source>
        <strain evidence="5">Nltra-2a</strain>
    </source>
</reference>
<evidence type="ECO:0000259" key="4">
    <source>
        <dbReference type="PROSITE" id="PS50102"/>
    </source>
</evidence>
<organism evidence="5">
    <name type="scientific">Nilaparvata lugens</name>
    <name type="common">Brown planthopper</name>
    <dbReference type="NCBI Taxonomy" id="108931"/>
    <lineage>
        <taxon>Eukaryota</taxon>
        <taxon>Metazoa</taxon>
        <taxon>Ecdysozoa</taxon>
        <taxon>Arthropoda</taxon>
        <taxon>Hexapoda</taxon>
        <taxon>Insecta</taxon>
        <taxon>Pterygota</taxon>
        <taxon>Neoptera</taxon>
        <taxon>Paraneoptera</taxon>
        <taxon>Hemiptera</taxon>
        <taxon>Auchenorrhyncha</taxon>
        <taxon>Fulgoroidea</taxon>
        <taxon>Delphacidae</taxon>
        <taxon>Delphacinae</taxon>
        <taxon>Nilaparvata</taxon>
    </lineage>
</organism>
<dbReference type="CDD" id="cd12363">
    <property type="entry name" value="RRM_TRA2"/>
    <property type="match status" value="1"/>
</dbReference>
<feature type="compositionally biased region" description="Basic residues" evidence="3">
    <location>
        <begin position="283"/>
        <end position="292"/>
    </location>
</feature>
<feature type="domain" description="RRM" evidence="4">
    <location>
        <begin position="145"/>
        <end position="223"/>
    </location>
</feature>
<feature type="compositionally biased region" description="Basic residues" evidence="3">
    <location>
        <begin position="74"/>
        <end position="101"/>
    </location>
</feature>
<feature type="region of interest" description="Disordered" evidence="3">
    <location>
        <begin position="21"/>
        <end position="139"/>
    </location>
</feature>
<feature type="compositionally biased region" description="Basic and acidic residues" evidence="3">
    <location>
        <begin position="58"/>
        <end position="70"/>
    </location>
</feature>
<proteinExistence type="predicted"/>
<dbReference type="Gene3D" id="3.30.70.330">
    <property type="match status" value="1"/>
</dbReference>
<reference evidence="5" key="2">
    <citation type="journal article" date="2018" name="Proc. Natl. Acad. Sci. U.S.A.">
        <title>A comprehensive omics analysis and functional survey of cuticular proteins in the brown planthopper.</title>
        <authorList>
            <person name="Pan P.L."/>
            <person name="Ye Y.X."/>
            <person name="Lou Y.H."/>
            <person name="Lu J.B."/>
            <person name="Cheng C."/>
            <person name="Shen Y."/>
            <person name="Moussian B."/>
            <person name="Zhang C.X."/>
        </authorList>
    </citation>
    <scope>NUCLEOTIDE SEQUENCE</scope>
    <source>
        <strain evidence="5">Nltra-2a</strain>
    </source>
</reference>
<dbReference type="InterPro" id="IPR000504">
    <property type="entry name" value="RRM_dom"/>
</dbReference>